<dbReference type="Proteomes" id="UP000655570">
    <property type="component" value="Unassembled WGS sequence"/>
</dbReference>
<gene>
    <name evidence="1" type="ORF">H9641_09565</name>
</gene>
<dbReference type="Gene3D" id="2.30.130.30">
    <property type="entry name" value="Hypothetical protein"/>
    <property type="match status" value="1"/>
</dbReference>
<dbReference type="SUPFAM" id="SSF88697">
    <property type="entry name" value="PUA domain-like"/>
    <property type="match status" value="1"/>
</dbReference>
<accession>A0ABR8TZE2</accession>
<reference evidence="1 2" key="1">
    <citation type="submission" date="2020-08" db="EMBL/GenBank/DDBJ databases">
        <title>A Genomic Blueprint of the Chicken Gut Microbiome.</title>
        <authorList>
            <person name="Gilroy R."/>
            <person name="Ravi A."/>
            <person name="Getino M."/>
            <person name="Pursley I."/>
            <person name="Horton D.L."/>
            <person name="Alikhan N.-F."/>
            <person name="Baker D."/>
            <person name="Gharbi K."/>
            <person name="Hall N."/>
            <person name="Watson M."/>
            <person name="Adriaenssens E.M."/>
            <person name="Foster-Nyarko E."/>
            <person name="Jarju S."/>
            <person name="Secka A."/>
            <person name="Antonio M."/>
            <person name="Oren A."/>
            <person name="Chaudhuri R."/>
            <person name="La Ragione R.M."/>
            <person name="Hildebrand F."/>
            <person name="Pallen M.J."/>
        </authorList>
    </citation>
    <scope>NUCLEOTIDE SEQUENCE [LARGE SCALE GENOMIC DNA]</scope>
    <source>
        <strain evidence="1 2">Sa2CUA9</strain>
    </source>
</reference>
<dbReference type="InterPro" id="IPR015947">
    <property type="entry name" value="PUA-like_sf"/>
</dbReference>
<evidence type="ECO:0000313" key="2">
    <source>
        <dbReference type="Proteomes" id="UP000655570"/>
    </source>
</evidence>
<sequence length="136" mass="15196">MLSIRPRFAEAILRGDKTVELRRTRIHAHAGTLVVLYSSSPTRSVLGTAVLDEIIEAHPTELWPRVKDDAGVTQIEFDQYYEDASRGYGLRLRDAVPLATPTPLHSIRANAGLEPPQSFRYVNRFQVDQLTAALAN</sequence>
<name>A0ABR8TZE2_9CELL</name>
<proteinExistence type="predicted"/>
<protein>
    <submittedName>
        <fullName evidence="1">ASCH domain-containing protein</fullName>
    </submittedName>
</protein>
<evidence type="ECO:0000313" key="1">
    <source>
        <dbReference type="EMBL" id="MBD7980959.1"/>
    </source>
</evidence>
<keyword evidence="2" id="KW-1185">Reference proteome</keyword>
<dbReference type="EMBL" id="JACSQF010000008">
    <property type="protein sequence ID" value="MBD7980959.1"/>
    <property type="molecule type" value="Genomic_DNA"/>
</dbReference>
<comment type="caution">
    <text evidence="1">The sequence shown here is derived from an EMBL/GenBank/DDBJ whole genome shotgun (WGS) entry which is preliminary data.</text>
</comment>
<organism evidence="1 2">
    <name type="scientific">Oerskovia merdavium</name>
    <dbReference type="NCBI Taxonomy" id="2762227"/>
    <lineage>
        <taxon>Bacteria</taxon>
        <taxon>Bacillati</taxon>
        <taxon>Actinomycetota</taxon>
        <taxon>Actinomycetes</taxon>
        <taxon>Micrococcales</taxon>
        <taxon>Cellulomonadaceae</taxon>
        <taxon>Oerskovia</taxon>
    </lineage>
</organism>